<accession>A0A379IGH7</accession>
<dbReference type="OrthoDB" id="5344363at2"/>
<dbReference type="RefSeq" id="WP_038442084.1">
    <property type="nucleotide sequence ID" value="NZ_CP008896.1"/>
</dbReference>
<gene>
    <name evidence="1" type="primary">rof</name>
    <name evidence="1" type="ORF">NCTC10392_03866</name>
</gene>
<dbReference type="InterPro" id="IPR023534">
    <property type="entry name" value="Rof/RNase_P-like"/>
</dbReference>
<reference evidence="1 2" key="1">
    <citation type="submission" date="2018-06" db="EMBL/GenBank/DDBJ databases">
        <authorList>
            <consortium name="Pathogen Informatics"/>
            <person name="Doyle S."/>
        </authorList>
    </citation>
    <scope>NUCLEOTIDE SEQUENCE [LARGE SCALE GENOMIC DNA]</scope>
    <source>
        <strain evidence="1 2">NCTC10392</strain>
    </source>
</reference>
<dbReference type="Gene3D" id="2.30.30.400">
    <property type="entry name" value="Rof-like"/>
    <property type="match status" value="1"/>
</dbReference>
<organism evidence="1 2">
    <name type="scientific">Pseudomonas fluorescens</name>
    <dbReference type="NCBI Taxonomy" id="294"/>
    <lineage>
        <taxon>Bacteria</taxon>
        <taxon>Pseudomonadati</taxon>
        <taxon>Pseudomonadota</taxon>
        <taxon>Gammaproteobacteria</taxon>
        <taxon>Pseudomonadales</taxon>
        <taxon>Pseudomonadaceae</taxon>
        <taxon>Pseudomonas</taxon>
    </lineage>
</organism>
<evidence type="ECO:0000313" key="1">
    <source>
        <dbReference type="EMBL" id="SUD32496.1"/>
    </source>
</evidence>
<protein>
    <submittedName>
        <fullName evidence="1">Transcriptional antiterminator, Rof</fullName>
    </submittedName>
</protein>
<proteinExistence type="predicted"/>
<dbReference type="InterPro" id="IPR038626">
    <property type="entry name" value="Rof-like_sf"/>
</dbReference>
<dbReference type="Proteomes" id="UP000255125">
    <property type="component" value="Unassembled WGS sequence"/>
</dbReference>
<name>A0A379IGH7_PSEFL</name>
<dbReference type="KEGG" id="pfn:HZ99_07710"/>
<sequence length="96" mass="10827">MTAYQPLNCDLHDYLEIACMHHYRLQVETIDGRTFAARALTTRTAASKEEFLLLHGDNGQFEVRLDQLLAISPLDVSARFGRIELAGAYCAIERAE</sequence>
<dbReference type="InterPro" id="IPR009778">
    <property type="entry name" value="ROF"/>
</dbReference>
<dbReference type="SUPFAM" id="SSF101744">
    <property type="entry name" value="Rof/RNase P subunit-like"/>
    <property type="match status" value="1"/>
</dbReference>
<dbReference type="AlphaFoldDB" id="A0A379IGH7"/>
<dbReference type="EMBL" id="UGUS01000002">
    <property type="protein sequence ID" value="SUD32496.1"/>
    <property type="molecule type" value="Genomic_DNA"/>
</dbReference>
<dbReference type="Pfam" id="PF07073">
    <property type="entry name" value="ROF"/>
    <property type="match status" value="1"/>
</dbReference>
<evidence type="ECO:0000313" key="2">
    <source>
        <dbReference type="Proteomes" id="UP000255125"/>
    </source>
</evidence>